<evidence type="ECO:0000256" key="4">
    <source>
        <dbReference type="ARBA" id="ARBA00022982"/>
    </source>
</evidence>
<evidence type="ECO:0000313" key="7">
    <source>
        <dbReference type="Proteomes" id="UP000238701"/>
    </source>
</evidence>
<evidence type="ECO:0000256" key="1">
    <source>
        <dbReference type="ARBA" id="ARBA00007557"/>
    </source>
</evidence>
<dbReference type="Proteomes" id="UP000238701">
    <property type="component" value="Unassembled WGS sequence"/>
</dbReference>
<keyword evidence="3" id="KW-0813">Transport</keyword>
<dbReference type="CDD" id="cd01714">
    <property type="entry name" value="ETF_beta"/>
    <property type="match status" value="1"/>
</dbReference>
<sequence>MKILVCMKQVPQKDTPLKLNEAGTWIREDVSYEVNEPDAYALEEALRQKEKHAGEVVVVTSGPARAQQVLREALAKGADRAIHLEDDKFVGLDAFHTAKALAAAIKDEKFDLIFTGLQSDDYGYAQTGVILAELLGWPHATIIMQIEKTDSGIRVKRELEAGYFQYVDMPLPAVLTIQSGINKLRYATLIGIKQAKNKPMRKVPLAEVQAAMGENLQKIERLYVPEKTKKTEHIEGTPAEIARKLVDKLRNELHLL</sequence>
<evidence type="ECO:0000256" key="2">
    <source>
        <dbReference type="ARBA" id="ARBA00016797"/>
    </source>
</evidence>
<dbReference type="Gene3D" id="3.40.50.620">
    <property type="entry name" value="HUPs"/>
    <property type="match status" value="1"/>
</dbReference>
<dbReference type="InterPro" id="IPR014730">
    <property type="entry name" value="ETF_a/b_N"/>
</dbReference>
<dbReference type="PANTHER" id="PTHR21294:SF8">
    <property type="entry name" value="ELECTRON TRANSFER FLAVOPROTEIN SUBUNIT BETA"/>
    <property type="match status" value="1"/>
</dbReference>
<evidence type="ECO:0000256" key="3">
    <source>
        <dbReference type="ARBA" id="ARBA00022448"/>
    </source>
</evidence>
<dbReference type="Pfam" id="PF01012">
    <property type="entry name" value="ETF"/>
    <property type="match status" value="1"/>
</dbReference>
<accession>A0A2U3L4D9</accession>
<protein>
    <recommendedName>
        <fullName evidence="2">Electron transfer flavoprotein subunit beta</fullName>
    </recommendedName>
</protein>
<dbReference type="AlphaFoldDB" id="A0A2U3L4D9"/>
<evidence type="ECO:0000259" key="5">
    <source>
        <dbReference type="SMART" id="SM00893"/>
    </source>
</evidence>
<dbReference type="InterPro" id="IPR033948">
    <property type="entry name" value="ETF_beta_N"/>
</dbReference>
<dbReference type="OrthoDB" id="9804960at2"/>
<evidence type="ECO:0000313" key="6">
    <source>
        <dbReference type="EMBL" id="SPF46776.1"/>
    </source>
</evidence>
<gene>
    <name evidence="6" type="primary">etfB</name>
    <name evidence="6" type="ORF">SBA1_680030</name>
</gene>
<dbReference type="InterPro" id="IPR014729">
    <property type="entry name" value="Rossmann-like_a/b/a_fold"/>
</dbReference>
<dbReference type="SMART" id="SM00893">
    <property type="entry name" value="ETF"/>
    <property type="match status" value="1"/>
</dbReference>
<dbReference type="GO" id="GO:0009055">
    <property type="term" value="F:electron transfer activity"/>
    <property type="evidence" value="ECO:0007669"/>
    <property type="project" value="InterPro"/>
</dbReference>
<dbReference type="PIRSF" id="PIRSF000090">
    <property type="entry name" value="Beta-ETF"/>
    <property type="match status" value="1"/>
</dbReference>
<dbReference type="InterPro" id="IPR012255">
    <property type="entry name" value="ETF_b"/>
</dbReference>
<organism evidence="6 7">
    <name type="scientific">Candidatus Sulfotelmatobacter kueseliae</name>
    <dbReference type="NCBI Taxonomy" id="2042962"/>
    <lineage>
        <taxon>Bacteria</taxon>
        <taxon>Pseudomonadati</taxon>
        <taxon>Acidobacteriota</taxon>
        <taxon>Terriglobia</taxon>
        <taxon>Terriglobales</taxon>
        <taxon>Candidatus Korobacteraceae</taxon>
        <taxon>Candidatus Sulfotelmatobacter</taxon>
    </lineage>
</organism>
<dbReference type="SUPFAM" id="SSF52402">
    <property type="entry name" value="Adenine nucleotide alpha hydrolases-like"/>
    <property type="match status" value="1"/>
</dbReference>
<keyword evidence="4" id="KW-0249">Electron transport</keyword>
<feature type="domain" description="Electron transfer flavoprotein alpha/beta-subunit N-terminal" evidence="5">
    <location>
        <begin position="22"/>
        <end position="212"/>
    </location>
</feature>
<reference evidence="7" key="1">
    <citation type="submission" date="2018-02" db="EMBL/GenBank/DDBJ databases">
        <authorList>
            <person name="Hausmann B."/>
        </authorList>
    </citation>
    <scope>NUCLEOTIDE SEQUENCE [LARGE SCALE GENOMIC DNA]</scope>
    <source>
        <strain evidence="7">Peat soil MAG SbA1</strain>
    </source>
</reference>
<name>A0A2U3L4D9_9BACT</name>
<dbReference type="EMBL" id="OMOD01000164">
    <property type="protein sequence ID" value="SPF46776.1"/>
    <property type="molecule type" value="Genomic_DNA"/>
</dbReference>
<dbReference type="PANTHER" id="PTHR21294">
    <property type="entry name" value="ELECTRON TRANSFER FLAVOPROTEIN BETA-SUBUNIT"/>
    <property type="match status" value="1"/>
</dbReference>
<comment type="similarity">
    <text evidence="1">Belongs to the ETF beta-subunit/FixA family.</text>
</comment>
<proteinExistence type="inferred from homology"/>